<accession>A0ABX8EGP2</accession>
<gene>
    <name evidence="1" type="ORF">ENKNEFLB_02085</name>
</gene>
<name>A0ABX8EGP2_9ACTN</name>
<sequence length="85" mass="9538">MTGKGVRVNSGPRLAREALLLDTVRASGRDSAEGWSFLTNRDLTRLTGTTFTRTLARDIRRLVDEGALERGFDPHTQDRLLRARV</sequence>
<dbReference type="RefSeq" id="WP_214059104.1">
    <property type="nucleotide sequence ID" value="NZ_BAAAHS010000171.1"/>
</dbReference>
<reference evidence="1 2" key="1">
    <citation type="submission" date="2021-05" db="EMBL/GenBank/DDBJ databases">
        <title>Complete genome of Nocardioides aquaticus KCTC 9944T isolated from meromictic and hypersaline Ekho Lake, Antarctica.</title>
        <authorList>
            <person name="Hwang K."/>
            <person name="Kim K.M."/>
            <person name="Choe H."/>
        </authorList>
    </citation>
    <scope>NUCLEOTIDE SEQUENCE [LARGE SCALE GENOMIC DNA]</scope>
    <source>
        <strain evidence="1 2">KCTC 9944</strain>
    </source>
</reference>
<dbReference type="Proteomes" id="UP000679307">
    <property type="component" value="Chromosome"/>
</dbReference>
<protein>
    <submittedName>
        <fullName evidence="1">Uncharacterized protein</fullName>
    </submittedName>
</protein>
<dbReference type="EMBL" id="CP075371">
    <property type="protein sequence ID" value="QVT79695.1"/>
    <property type="molecule type" value="Genomic_DNA"/>
</dbReference>
<proteinExistence type="predicted"/>
<organism evidence="1 2">
    <name type="scientific">Nocardioides aquaticus</name>
    <dbReference type="NCBI Taxonomy" id="160826"/>
    <lineage>
        <taxon>Bacteria</taxon>
        <taxon>Bacillati</taxon>
        <taxon>Actinomycetota</taxon>
        <taxon>Actinomycetes</taxon>
        <taxon>Propionibacteriales</taxon>
        <taxon>Nocardioidaceae</taxon>
        <taxon>Nocardioides</taxon>
    </lineage>
</organism>
<evidence type="ECO:0000313" key="2">
    <source>
        <dbReference type="Proteomes" id="UP000679307"/>
    </source>
</evidence>
<evidence type="ECO:0000313" key="1">
    <source>
        <dbReference type="EMBL" id="QVT79695.1"/>
    </source>
</evidence>
<keyword evidence="2" id="KW-1185">Reference proteome</keyword>